<evidence type="ECO:0000313" key="9">
    <source>
        <dbReference type="Proteomes" id="UP001153148"/>
    </source>
</evidence>
<dbReference type="PANTHER" id="PTHR11195:SF22">
    <property type="entry name" value="LYSOZYME"/>
    <property type="match status" value="1"/>
</dbReference>
<feature type="transmembrane region" description="Helical" evidence="7">
    <location>
        <begin position="67"/>
        <end position="87"/>
    </location>
</feature>
<keyword evidence="5" id="KW-0378">Hydrolase</keyword>
<keyword evidence="7" id="KW-1133">Transmembrane helix</keyword>
<keyword evidence="6" id="KW-0326">Glycosidase</keyword>
<evidence type="ECO:0000256" key="1">
    <source>
        <dbReference type="ARBA" id="ARBA00000632"/>
    </source>
</evidence>
<keyword evidence="7" id="KW-0472">Membrane</keyword>
<evidence type="ECO:0000256" key="4">
    <source>
        <dbReference type="ARBA" id="ARBA00022638"/>
    </source>
</evidence>
<dbReference type="PANTHER" id="PTHR11195">
    <property type="entry name" value="DESTABILASE-RELATED"/>
    <property type="match status" value="1"/>
</dbReference>
<comment type="caution">
    <text evidence="8">The sequence shown here is derived from an EMBL/GenBank/DDBJ whole genome shotgun (WGS) entry which is preliminary data.</text>
</comment>
<evidence type="ECO:0000256" key="2">
    <source>
        <dbReference type="ARBA" id="ARBA00012732"/>
    </source>
</evidence>
<dbReference type="Pfam" id="PF05497">
    <property type="entry name" value="Destabilase"/>
    <property type="match status" value="1"/>
</dbReference>
<dbReference type="CDD" id="cd16890">
    <property type="entry name" value="lyz_i"/>
    <property type="match status" value="1"/>
</dbReference>
<dbReference type="InterPro" id="IPR008597">
    <property type="entry name" value="Invert_lysozyme"/>
</dbReference>
<dbReference type="PROSITE" id="PS51909">
    <property type="entry name" value="LYSOZYME_I"/>
    <property type="match status" value="1"/>
</dbReference>
<accession>A0ABN7NTD7</accession>
<evidence type="ECO:0000256" key="6">
    <source>
        <dbReference type="ARBA" id="ARBA00023295"/>
    </source>
</evidence>
<sequence length="378" mass="42282">MERVIRPGQLEHWLQTHSGSHRRRGGGGLVQLTISLSPTDLPSGGVLQELSTSRTQVTMTGRANRTLVFTVLLGVLATWAHAIIVGVPRVASLDISRRFIFWESLQAREDRGYLENSIKIRVCCLDACHIDHGLSTGDLYNYHSHRYSTHNRTTDPALGLSNFPPCGSKSVQPNPQLLPPPPSLNPTNTNVELEGFPVEHKSCRERETCHGNIFSLVKYLIADKPGPNYQEMELCLGCICEATTNCNLTIGCNHQGLCGPFLISQEYWIDAGTPVIRGDSPYTQGGGSERARKNPLTRDVMIPAYHRCVIEPYCAATTVRNYMRQFKQDCNQDSLFDCDDVARIHYLGGYQCGIDISHKGYYRVFKQCLNSIRQLTRT</sequence>
<protein>
    <recommendedName>
        <fullName evidence="2">lysozyme</fullName>
        <ecNumber evidence="2">3.2.1.17</ecNumber>
    </recommendedName>
</protein>
<organism evidence="8 9">
    <name type="scientific">Timema podura</name>
    <name type="common">Walking stick</name>
    <dbReference type="NCBI Taxonomy" id="61482"/>
    <lineage>
        <taxon>Eukaryota</taxon>
        <taxon>Metazoa</taxon>
        <taxon>Ecdysozoa</taxon>
        <taxon>Arthropoda</taxon>
        <taxon>Hexapoda</taxon>
        <taxon>Insecta</taxon>
        <taxon>Pterygota</taxon>
        <taxon>Neoptera</taxon>
        <taxon>Polyneoptera</taxon>
        <taxon>Phasmatodea</taxon>
        <taxon>Timematodea</taxon>
        <taxon>Timematoidea</taxon>
        <taxon>Timematidae</taxon>
        <taxon>Timema</taxon>
    </lineage>
</organism>
<keyword evidence="3" id="KW-0929">Antimicrobial</keyword>
<evidence type="ECO:0000256" key="5">
    <source>
        <dbReference type="ARBA" id="ARBA00022801"/>
    </source>
</evidence>
<dbReference type="EMBL" id="CAJPIN010004466">
    <property type="protein sequence ID" value="CAG2056847.1"/>
    <property type="molecule type" value="Genomic_DNA"/>
</dbReference>
<reference evidence="8" key="1">
    <citation type="submission" date="2021-03" db="EMBL/GenBank/DDBJ databases">
        <authorList>
            <person name="Tran Van P."/>
        </authorList>
    </citation>
    <scope>NUCLEOTIDE SEQUENCE</scope>
</reference>
<name>A0ABN7NTD7_TIMPD</name>
<dbReference type="Proteomes" id="UP001153148">
    <property type="component" value="Unassembled WGS sequence"/>
</dbReference>
<dbReference type="EC" id="3.2.1.17" evidence="2"/>
<keyword evidence="9" id="KW-1185">Reference proteome</keyword>
<evidence type="ECO:0000256" key="3">
    <source>
        <dbReference type="ARBA" id="ARBA00022529"/>
    </source>
</evidence>
<gene>
    <name evidence="8" type="ORF">TPAB3V08_LOCUS3831</name>
</gene>
<proteinExistence type="predicted"/>
<dbReference type="Gene3D" id="1.10.530.10">
    <property type="match status" value="1"/>
</dbReference>
<keyword evidence="4" id="KW-0081">Bacteriolytic enzyme</keyword>
<evidence type="ECO:0000256" key="7">
    <source>
        <dbReference type="SAM" id="Phobius"/>
    </source>
</evidence>
<evidence type="ECO:0000313" key="8">
    <source>
        <dbReference type="EMBL" id="CAG2056847.1"/>
    </source>
</evidence>
<keyword evidence="7" id="KW-0812">Transmembrane</keyword>
<comment type="catalytic activity">
    <reaction evidence="1">
        <text>Hydrolysis of (1-&gt;4)-beta-linkages between N-acetylmuramic acid and N-acetyl-D-glucosamine residues in a peptidoglycan and between N-acetyl-D-glucosamine residues in chitodextrins.</text>
        <dbReference type="EC" id="3.2.1.17"/>
    </reaction>
</comment>